<evidence type="ECO:0000256" key="5">
    <source>
        <dbReference type="ARBA" id="ARBA00011738"/>
    </source>
</evidence>
<dbReference type="UniPathway" id="UPA00051">
    <property type="reaction ID" value="UER00464"/>
</dbReference>
<evidence type="ECO:0000256" key="2">
    <source>
        <dbReference type="ARBA" id="ARBA00005076"/>
    </source>
</evidence>
<feature type="active site" description="Acyl-thioester intermediate" evidence="15 16">
    <location>
        <position position="135"/>
    </location>
</feature>
<evidence type="ECO:0000259" key="17">
    <source>
        <dbReference type="SMART" id="SM00859"/>
    </source>
</evidence>
<dbReference type="SUPFAM" id="SSF51735">
    <property type="entry name" value="NAD(P)-binding Rossmann-fold domains"/>
    <property type="match status" value="1"/>
</dbReference>
<dbReference type="GO" id="GO:0009097">
    <property type="term" value="P:isoleucine biosynthetic process"/>
    <property type="evidence" value="ECO:0007669"/>
    <property type="project" value="UniProtKB-UniRule"/>
</dbReference>
<dbReference type="CDD" id="cd02316">
    <property type="entry name" value="VcASADH2_like_N"/>
    <property type="match status" value="1"/>
</dbReference>
<dbReference type="InterPro" id="IPR012080">
    <property type="entry name" value="Asp_semialdehyde_DH"/>
</dbReference>
<keyword evidence="9 15" id="KW-0521">NADP</keyword>
<dbReference type="GO" id="GO:0019877">
    <property type="term" value="P:diaminopimelate biosynthetic process"/>
    <property type="evidence" value="ECO:0007669"/>
    <property type="project" value="UniProtKB-UniRule"/>
</dbReference>
<evidence type="ECO:0000256" key="16">
    <source>
        <dbReference type="PIRSR" id="PIRSR000148-1"/>
    </source>
</evidence>
<evidence type="ECO:0000256" key="6">
    <source>
        <dbReference type="ARBA" id="ARBA00013120"/>
    </source>
</evidence>
<feature type="binding site" evidence="15">
    <location>
        <position position="255"/>
    </location>
    <ligand>
        <name>substrate</name>
    </ligand>
</feature>
<evidence type="ECO:0000256" key="15">
    <source>
        <dbReference type="HAMAP-Rule" id="MF_02121"/>
    </source>
</evidence>
<dbReference type="Proteomes" id="UP000029096">
    <property type="component" value="Unassembled WGS sequence"/>
</dbReference>
<feature type="active site" description="Proton acceptor" evidence="15 16">
    <location>
        <position position="262"/>
    </location>
</feature>
<keyword evidence="8 15" id="KW-0791">Threonine biosynthesis</keyword>
<dbReference type="EC" id="1.2.1.11" evidence="6 15"/>
<keyword evidence="13 15" id="KW-0486">Methionine biosynthesis</keyword>
<dbReference type="GO" id="GO:0050661">
    <property type="term" value="F:NADP binding"/>
    <property type="evidence" value="ECO:0007669"/>
    <property type="project" value="UniProtKB-UniRule"/>
</dbReference>
<dbReference type="InterPro" id="IPR012280">
    <property type="entry name" value="Semialdhyde_DH_dimer_dom"/>
</dbReference>
<evidence type="ECO:0000256" key="4">
    <source>
        <dbReference type="ARBA" id="ARBA00010584"/>
    </source>
</evidence>
<dbReference type="PIRSF" id="PIRSF000148">
    <property type="entry name" value="ASA_dh"/>
    <property type="match status" value="1"/>
</dbReference>
<dbReference type="GO" id="GO:0009088">
    <property type="term" value="P:threonine biosynthetic process"/>
    <property type="evidence" value="ECO:0007669"/>
    <property type="project" value="UniProtKB-UniRule"/>
</dbReference>
<dbReference type="NCBIfam" id="TIGR01296">
    <property type="entry name" value="asd_B"/>
    <property type="match status" value="1"/>
</dbReference>
<comment type="subunit">
    <text evidence="5 15">Homodimer.</text>
</comment>
<dbReference type="SMART" id="SM00859">
    <property type="entry name" value="Semialdhyde_dh"/>
    <property type="match status" value="1"/>
</dbReference>
<dbReference type="UniPathway" id="UPA00034">
    <property type="reaction ID" value="UER00016"/>
</dbReference>
<evidence type="ECO:0000256" key="13">
    <source>
        <dbReference type="ARBA" id="ARBA00023167"/>
    </source>
</evidence>
<dbReference type="Gene3D" id="3.40.50.720">
    <property type="entry name" value="NAD(P)-binding Rossmann-like Domain"/>
    <property type="match status" value="1"/>
</dbReference>
<accession>A0A086ZE55</accession>
<evidence type="ECO:0000313" key="19">
    <source>
        <dbReference type="Proteomes" id="UP000029096"/>
    </source>
</evidence>
<feature type="binding site" evidence="15">
    <location>
        <position position="331"/>
    </location>
    <ligand>
        <name>NADP(+)</name>
        <dbReference type="ChEBI" id="CHEBI:58349"/>
    </ligand>
</feature>
<protein>
    <recommendedName>
        <fullName evidence="6 15">Aspartate-semialdehyde dehydrogenase</fullName>
        <shortName evidence="15">ASA dehydrogenase</shortName>
        <shortName evidence="15">ASADH</shortName>
        <ecNumber evidence="6 15">1.2.1.11</ecNumber>
    </recommendedName>
    <alternativeName>
        <fullName evidence="15">Aspartate-beta-semialdehyde dehydrogenase</fullName>
    </alternativeName>
</protein>
<comment type="catalytic activity">
    <reaction evidence="14 15">
        <text>L-aspartate 4-semialdehyde + phosphate + NADP(+) = 4-phospho-L-aspartate + NADPH + H(+)</text>
        <dbReference type="Rhea" id="RHEA:24284"/>
        <dbReference type="ChEBI" id="CHEBI:15378"/>
        <dbReference type="ChEBI" id="CHEBI:43474"/>
        <dbReference type="ChEBI" id="CHEBI:57535"/>
        <dbReference type="ChEBI" id="CHEBI:57783"/>
        <dbReference type="ChEBI" id="CHEBI:58349"/>
        <dbReference type="ChEBI" id="CHEBI:537519"/>
        <dbReference type="EC" id="1.2.1.11"/>
    </reaction>
</comment>
<feature type="binding site" evidence="15">
    <location>
        <position position="105"/>
    </location>
    <ligand>
        <name>phosphate</name>
        <dbReference type="ChEBI" id="CHEBI:43474"/>
    </ligand>
</feature>
<dbReference type="Pfam" id="PF01118">
    <property type="entry name" value="Semialdhyde_dh"/>
    <property type="match status" value="1"/>
</dbReference>
<evidence type="ECO:0000256" key="14">
    <source>
        <dbReference type="ARBA" id="ARBA00047891"/>
    </source>
</evidence>
<dbReference type="InterPro" id="IPR005986">
    <property type="entry name" value="Asp_semialdehyde_DH_beta"/>
</dbReference>
<comment type="pathway">
    <text evidence="3 15">Amino-acid biosynthesis; L-threonine biosynthesis; L-threonine from L-aspartate: step 2/5.</text>
</comment>
<dbReference type="PANTHER" id="PTHR46278:SF2">
    <property type="entry name" value="ASPARTATE-SEMIALDEHYDE DEHYDROGENASE"/>
    <property type="match status" value="1"/>
</dbReference>
<comment type="pathway">
    <text evidence="2 15">Amino-acid biosynthesis; L-lysine biosynthesis via DAP pathway; (S)-tetrahydrodipicolinate from L-aspartate: step 2/4.</text>
</comment>
<dbReference type="NCBIfam" id="NF011456">
    <property type="entry name" value="PRK14874.1"/>
    <property type="match status" value="1"/>
</dbReference>
<evidence type="ECO:0000256" key="12">
    <source>
        <dbReference type="ARBA" id="ARBA00023154"/>
    </source>
</evidence>
<keyword evidence="19" id="KW-1185">Reference proteome</keyword>
<keyword evidence="11 15" id="KW-0560">Oxidoreductase</keyword>
<evidence type="ECO:0000256" key="7">
    <source>
        <dbReference type="ARBA" id="ARBA00022605"/>
    </source>
</evidence>
<feature type="domain" description="Semialdehyde dehydrogenase NAD-binding" evidence="17">
    <location>
        <begin position="10"/>
        <end position="125"/>
    </location>
</feature>
<dbReference type="EMBL" id="JGYP01000005">
    <property type="protein sequence ID" value="KFI44805.1"/>
    <property type="molecule type" value="Genomic_DNA"/>
</dbReference>
<sequence>MVQINDKGVNVAVLGATGQVGMVMRRVLDERDFPINDLRFMASAHSAGTMLNWRGHDIEVEDVERADLSGIDIAIFSAGGGTSKVWAPRFAKAGAYVVDNSSQWRMDDDVPLVVAEANPDDLDDVPRRIVANPNCTTMACIPVLKPLDAHFGLRRLIVSSYQAVSGAGRAGVEQLMNEARAAVDQGADKLVFDGSAIDFPEPTKVARTIAFNAVPFIGAVVDDGSEETDEEQKLRNESRKILHLPHLAASCTCVRVGVFTSHGMSVNAEFERDVTPDMARGVLGGAPGVMLADIPTPQLAAGKDPSFVGRIRQDQAVDGNKGLAFFIANDNLRKGAALNAVEIAEIIAAKHFAERL</sequence>
<dbReference type="GO" id="GO:0046983">
    <property type="term" value="F:protein dimerization activity"/>
    <property type="evidence" value="ECO:0007669"/>
    <property type="project" value="InterPro"/>
</dbReference>
<evidence type="ECO:0000313" key="18">
    <source>
        <dbReference type="EMBL" id="KFI44805.1"/>
    </source>
</evidence>
<keyword evidence="7 15" id="KW-0028">Amino-acid biosynthesis</keyword>
<organism evidence="18 19">
    <name type="scientific">Bifidobacterium bohemicum DSM 22767</name>
    <dbReference type="NCBI Taxonomy" id="1437606"/>
    <lineage>
        <taxon>Bacteria</taxon>
        <taxon>Bacillati</taxon>
        <taxon>Actinomycetota</taxon>
        <taxon>Actinomycetes</taxon>
        <taxon>Bifidobacteriales</taxon>
        <taxon>Bifidobacteriaceae</taxon>
        <taxon>Bifidobacterium</taxon>
    </lineage>
</organism>
<evidence type="ECO:0000256" key="11">
    <source>
        <dbReference type="ARBA" id="ARBA00023002"/>
    </source>
</evidence>
<comment type="caution">
    <text evidence="18">The sequence shown here is derived from an EMBL/GenBank/DDBJ whole genome shotgun (WGS) entry which is preliminary data.</text>
</comment>
<dbReference type="CDD" id="cd18131">
    <property type="entry name" value="ASADH_C_bac_euk_like"/>
    <property type="match status" value="1"/>
</dbReference>
<dbReference type="OrthoDB" id="9805684at2"/>
<evidence type="ECO:0000256" key="9">
    <source>
        <dbReference type="ARBA" id="ARBA00022857"/>
    </source>
</evidence>
<dbReference type="PANTHER" id="PTHR46278">
    <property type="entry name" value="DEHYDROGENASE, PUTATIVE-RELATED"/>
    <property type="match status" value="1"/>
</dbReference>
<dbReference type="UniPathway" id="UPA00050">
    <property type="reaction ID" value="UER00463"/>
</dbReference>
<dbReference type="Gene3D" id="3.30.360.10">
    <property type="entry name" value="Dihydrodipicolinate Reductase, domain 2"/>
    <property type="match status" value="1"/>
</dbReference>
<dbReference type="GO" id="GO:0051287">
    <property type="term" value="F:NAD binding"/>
    <property type="evidence" value="ECO:0007669"/>
    <property type="project" value="InterPro"/>
</dbReference>
<dbReference type="SUPFAM" id="SSF55347">
    <property type="entry name" value="Glyceraldehyde-3-phosphate dehydrogenase-like, C-terminal domain"/>
    <property type="match status" value="1"/>
</dbReference>
<evidence type="ECO:0000256" key="8">
    <source>
        <dbReference type="ARBA" id="ARBA00022697"/>
    </source>
</evidence>
<dbReference type="HAMAP" id="MF_02121">
    <property type="entry name" value="ASADH"/>
    <property type="match status" value="1"/>
</dbReference>
<dbReference type="Pfam" id="PF02774">
    <property type="entry name" value="Semialdhyde_dhC"/>
    <property type="match status" value="1"/>
</dbReference>
<dbReference type="eggNOG" id="COG0136">
    <property type="taxonomic scope" value="Bacteria"/>
</dbReference>
<proteinExistence type="inferred from homology"/>
<evidence type="ECO:0000256" key="3">
    <source>
        <dbReference type="ARBA" id="ARBA00005097"/>
    </source>
</evidence>
<comment type="function">
    <text evidence="15">Catalyzes the NADPH-dependent formation of L-aspartate-semialdehyde (L-ASA) by the reductive dephosphorylation of L-aspartyl-4-phosphate.</text>
</comment>
<reference evidence="18 19" key="1">
    <citation type="submission" date="2014-03" db="EMBL/GenBank/DDBJ databases">
        <title>Genomics of Bifidobacteria.</title>
        <authorList>
            <person name="Ventura M."/>
            <person name="Milani C."/>
            <person name="Lugli G.A."/>
        </authorList>
    </citation>
    <scope>NUCLEOTIDE SEQUENCE [LARGE SCALE GENOMIC DNA]</scope>
    <source>
        <strain evidence="18 19">DSM 22767</strain>
    </source>
</reference>
<dbReference type="RefSeq" id="WP_033520943.1">
    <property type="nucleotide sequence ID" value="NZ_JDUS01000004.1"/>
</dbReference>
<dbReference type="InterPro" id="IPR000534">
    <property type="entry name" value="Semialdehyde_DH_NAD-bd"/>
</dbReference>
<keyword evidence="12 15" id="KW-0457">Lysine biosynthesis</keyword>
<dbReference type="GO" id="GO:0009089">
    <property type="term" value="P:lysine biosynthetic process via diaminopimelate"/>
    <property type="evidence" value="ECO:0007669"/>
    <property type="project" value="UniProtKB-UniRule"/>
</dbReference>
<feature type="binding site" evidence="15">
    <location>
        <begin position="17"/>
        <end position="20"/>
    </location>
    <ligand>
        <name>NADP(+)</name>
        <dbReference type="ChEBI" id="CHEBI:58349"/>
    </ligand>
</feature>
<evidence type="ECO:0000256" key="1">
    <source>
        <dbReference type="ARBA" id="ARBA00005021"/>
    </source>
</evidence>
<evidence type="ECO:0000256" key="10">
    <source>
        <dbReference type="ARBA" id="ARBA00022915"/>
    </source>
</evidence>
<gene>
    <name evidence="15" type="primary">asd</name>
    <name evidence="18" type="ORF">BBOH_1533</name>
</gene>
<feature type="binding site" evidence="15">
    <location>
        <begin position="165"/>
        <end position="166"/>
    </location>
    <ligand>
        <name>NADP(+)</name>
        <dbReference type="ChEBI" id="CHEBI:58349"/>
    </ligand>
</feature>
<comment type="caution">
    <text evidence="15">Lacks conserved residue(s) required for the propagation of feature annotation.</text>
</comment>
<dbReference type="GO" id="GO:0071266">
    <property type="term" value="P:'de novo' L-methionine biosynthetic process"/>
    <property type="evidence" value="ECO:0007669"/>
    <property type="project" value="UniProtKB-UniRule"/>
</dbReference>
<keyword evidence="10 15" id="KW-0220">Diaminopimelate biosynthesis</keyword>
<feature type="binding site" evidence="15">
    <location>
        <position position="162"/>
    </location>
    <ligand>
        <name>substrate</name>
    </ligand>
</feature>
<comment type="pathway">
    <text evidence="1 15">Amino-acid biosynthesis; L-methionine biosynthesis via de novo pathway; L-homoserine from L-aspartate: step 2/3.</text>
</comment>
<name>A0A086ZE55_9BIFI</name>
<dbReference type="STRING" id="1437606.BBOH_1533"/>
<comment type="similarity">
    <text evidence="4 15">Belongs to the aspartate-semialdehyde dehydrogenase family.</text>
</comment>
<dbReference type="AlphaFoldDB" id="A0A086ZE55"/>
<dbReference type="InterPro" id="IPR036291">
    <property type="entry name" value="NAD(P)-bd_dom_sf"/>
</dbReference>
<dbReference type="GO" id="GO:0004073">
    <property type="term" value="F:aspartate-semialdehyde dehydrogenase activity"/>
    <property type="evidence" value="ECO:0007669"/>
    <property type="project" value="UniProtKB-UniRule"/>
</dbReference>